<accession>A0A645AC09</accession>
<dbReference type="EMBL" id="VSSQ01013025">
    <property type="protein sequence ID" value="MPM50567.1"/>
    <property type="molecule type" value="Genomic_DNA"/>
</dbReference>
<dbReference type="AlphaFoldDB" id="A0A645AC09"/>
<name>A0A645AC09_9ZZZZ</name>
<sequence length="81" mass="9800">MYTAGFGWFFCCQNFSRHYLIAVFITKACNKHCTTISVYEKLIQFHEIMYYEDKSERESVYFPLGFTRMDKNEENALLPWF</sequence>
<evidence type="ECO:0000313" key="1">
    <source>
        <dbReference type="EMBL" id="MPM50567.1"/>
    </source>
</evidence>
<proteinExistence type="predicted"/>
<protein>
    <submittedName>
        <fullName evidence="1">Uncharacterized protein</fullName>
    </submittedName>
</protein>
<comment type="caution">
    <text evidence="1">The sequence shown here is derived from an EMBL/GenBank/DDBJ whole genome shotgun (WGS) entry which is preliminary data.</text>
</comment>
<gene>
    <name evidence="1" type="ORF">SDC9_97309</name>
</gene>
<organism evidence="1">
    <name type="scientific">bioreactor metagenome</name>
    <dbReference type="NCBI Taxonomy" id="1076179"/>
    <lineage>
        <taxon>unclassified sequences</taxon>
        <taxon>metagenomes</taxon>
        <taxon>ecological metagenomes</taxon>
    </lineage>
</organism>
<reference evidence="1" key="1">
    <citation type="submission" date="2019-08" db="EMBL/GenBank/DDBJ databases">
        <authorList>
            <person name="Kucharzyk K."/>
            <person name="Murdoch R.W."/>
            <person name="Higgins S."/>
            <person name="Loffler F."/>
        </authorList>
    </citation>
    <scope>NUCLEOTIDE SEQUENCE</scope>
</reference>